<feature type="region of interest" description="Disordered" evidence="1">
    <location>
        <begin position="340"/>
        <end position="369"/>
    </location>
</feature>
<reference evidence="3" key="2">
    <citation type="submission" date="2008-12" db="EMBL/GenBank/DDBJ databases">
        <title>Improved gene annotation of the rice (Oryza sativa) genomes.</title>
        <authorList>
            <person name="Wang J."/>
            <person name="Li R."/>
            <person name="Fan W."/>
            <person name="Huang Q."/>
            <person name="Zhang J."/>
            <person name="Zhou Y."/>
            <person name="Hu Y."/>
            <person name="Zi S."/>
            <person name="Li J."/>
            <person name="Ni P."/>
            <person name="Zheng H."/>
            <person name="Zhang Y."/>
            <person name="Zhao M."/>
            <person name="Hao Q."/>
            <person name="McDermott J."/>
            <person name="Samudrala R."/>
            <person name="Kristiansen K."/>
            <person name="Wong G.K.-S."/>
        </authorList>
    </citation>
    <scope>NUCLEOTIDE SEQUENCE</scope>
</reference>
<reference evidence="3" key="1">
    <citation type="journal article" date="2005" name="PLoS Biol.">
        <title>The genomes of Oryza sativa: a history of duplications.</title>
        <authorList>
            <person name="Yu J."/>
            <person name="Wang J."/>
            <person name="Lin W."/>
            <person name="Li S."/>
            <person name="Li H."/>
            <person name="Zhou J."/>
            <person name="Ni P."/>
            <person name="Dong W."/>
            <person name="Hu S."/>
            <person name="Zeng C."/>
            <person name="Zhang J."/>
            <person name="Zhang Y."/>
            <person name="Li R."/>
            <person name="Xu Z."/>
            <person name="Li S."/>
            <person name="Li X."/>
            <person name="Zheng H."/>
            <person name="Cong L."/>
            <person name="Lin L."/>
            <person name="Yin J."/>
            <person name="Geng J."/>
            <person name="Li G."/>
            <person name="Shi J."/>
            <person name="Liu J."/>
            <person name="Lv H."/>
            <person name="Li J."/>
            <person name="Wang J."/>
            <person name="Deng Y."/>
            <person name="Ran L."/>
            <person name="Shi X."/>
            <person name="Wang X."/>
            <person name="Wu Q."/>
            <person name="Li C."/>
            <person name="Ren X."/>
            <person name="Wang J."/>
            <person name="Wang X."/>
            <person name="Li D."/>
            <person name="Liu D."/>
            <person name="Zhang X."/>
            <person name="Ji Z."/>
            <person name="Zhao W."/>
            <person name="Sun Y."/>
            <person name="Zhang Z."/>
            <person name="Bao J."/>
            <person name="Han Y."/>
            <person name="Dong L."/>
            <person name="Ji J."/>
            <person name="Chen P."/>
            <person name="Wu S."/>
            <person name="Liu J."/>
            <person name="Xiao Y."/>
            <person name="Bu D."/>
            <person name="Tan J."/>
            <person name="Yang L."/>
            <person name="Ye C."/>
            <person name="Zhang J."/>
            <person name="Xu J."/>
            <person name="Zhou Y."/>
            <person name="Yu Y."/>
            <person name="Zhang B."/>
            <person name="Zhuang S."/>
            <person name="Wei H."/>
            <person name="Liu B."/>
            <person name="Lei M."/>
            <person name="Yu H."/>
            <person name="Li Y."/>
            <person name="Xu H."/>
            <person name="Wei S."/>
            <person name="He X."/>
            <person name="Fang L."/>
            <person name="Zhang Z."/>
            <person name="Zhang Y."/>
            <person name="Huang X."/>
            <person name="Su Z."/>
            <person name="Tong W."/>
            <person name="Li J."/>
            <person name="Tong Z."/>
            <person name="Li S."/>
            <person name="Ye J."/>
            <person name="Wang L."/>
            <person name="Fang L."/>
            <person name="Lei T."/>
            <person name="Chen C."/>
            <person name="Chen H."/>
            <person name="Xu Z."/>
            <person name="Li H."/>
            <person name="Huang H."/>
            <person name="Zhang F."/>
            <person name="Xu H."/>
            <person name="Li N."/>
            <person name="Zhao C."/>
            <person name="Li S."/>
            <person name="Dong L."/>
            <person name="Huang Y."/>
            <person name="Li L."/>
            <person name="Xi Y."/>
            <person name="Qi Q."/>
            <person name="Li W."/>
            <person name="Zhang B."/>
            <person name="Hu W."/>
            <person name="Zhang Y."/>
            <person name="Tian X."/>
            <person name="Jiao Y."/>
            <person name="Liang X."/>
            <person name="Jin J."/>
            <person name="Gao L."/>
            <person name="Zheng W."/>
            <person name="Hao B."/>
            <person name="Liu S."/>
            <person name="Wang W."/>
            <person name="Yuan L."/>
            <person name="Cao M."/>
            <person name="McDermott J."/>
            <person name="Samudrala R."/>
            <person name="Wang J."/>
            <person name="Wong G.K."/>
            <person name="Yang H."/>
        </authorList>
    </citation>
    <scope>NUCLEOTIDE SEQUENCE [LARGE SCALE GENOMIC DNA]</scope>
</reference>
<dbReference type="InterPro" id="IPR043502">
    <property type="entry name" value="DNA/RNA_pol_sf"/>
</dbReference>
<protein>
    <recommendedName>
        <fullName evidence="2">Reverse transcriptase domain-containing protein</fullName>
    </recommendedName>
</protein>
<name>B9FVL2_ORYSJ</name>
<dbReference type="PANTHER" id="PTHR46890">
    <property type="entry name" value="NON-LTR RETROLELEMENT REVERSE TRANSCRIPTASE-LIKE PROTEIN-RELATED"/>
    <property type="match status" value="1"/>
</dbReference>
<proteinExistence type="predicted"/>
<feature type="compositionally biased region" description="Basic and acidic residues" evidence="1">
    <location>
        <begin position="258"/>
        <end position="272"/>
    </location>
</feature>
<evidence type="ECO:0000256" key="1">
    <source>
        <dbReference type="SAM" id="MobiDB-lite"/>
    </source>
</evidence>
<accession>B9FVL2</accession>
<dbReference type="EMBL" id="CM000144">
    <property type="protein sequence ID" value="EEE66599.1"/>
    <property type="molecule type" value="Genomic_DNA"/>
</dbReference>
<feature type="compositionally biased region" description="Low complexity" evidence="1">
    <location>
        <begin position="340"/>
        <end position="352"/>
    </location>
</feature>
<feature type="region of interest" description="Disordered" evidence="1">
    <location>
        <begin position="384"/>
        <end position="409"/>
    </location>
</feature>
<evidence type="ECO:0000313" key="3">
    <source>
        <dbReference type="EMBL" id="EEE66599.1"/>
    </source>
</evidence>
<feature type="region of interest" description="Disordered" evidence="1">
    <location>
        <begin position="232"/>
        <end position="275"/>
    </location>
</feature>
<feature type="compositionally biased region" description="Basic and acidic residues" evidence="1">
    <location>
        <begin position="384"/>
        <end position="396"/>
    </location>
</feature>
<dbReference type="Proteomes" id="UP000007752">
    <property type="component" value="Chromosome 7"/>
</dbReference>
<dbReference type="PANTHER" id="PTHR46890:SF48">
    <property type="entry name" value="RNA-DIRECTED DNA POLYMERASE"/>
    <property type="match status" value="1"/>
</dbReference>
<dbReference type="SUPFAM" id="SSF56672">
    <property type="entry name" value="DNA/RNA polymerases"/>
    <property type="match status" value="1"/>
</dbReference>
<dbReference type="Pfam" id="PF00078">
    <property type="entry name" value="RVT_1"/>
    <property type="match status" value="1"/>
</dbReference>
<sequence>MANEGKKQSNKNLATGPHRKHEWYEFATVELEATVVAFELLPLPPKARSGFSPALFNIMEGFLSRDLTSLGQVIGSRLGGQFKKISFCYDNLRLSAGGGDKGIITAMVAHPKPAGGGEIVMANQREEVLNKGTLAIGVATPDENQTTMEGAGTAVEVDSTTHQGPAAFIEGEVVEEDEDAIEVDCDKRGANVENPFRFSADLRCSPLKPFERKVNKVRAMQNTGAARNLFFRGAGSAGSSSSKQRDVEQWDEAIPPRVDAHDNFDDKEKEGDSSVDEQLALQANLMNMAGTEGIDKEHDDSQGPKLKSGSNVVALAGSTGEAIPSKEMIHAIANLQQQASFGDGSSDDWSGGNRKRTQDTTEINKPGRVQQALVIYQSATVKDAADSREAGKDTRALKRSRKTEGGSEGSPILMITEEKVDQMSSLLRTVDSLTERSVSTMRIAWNREPASTEVISLAWAEAGEKRTLGDINFALGKVMGALQGWSKEKVSPEMNVDLCKDFTEQEIADALFQIGPIKAPGPDGFPARFFQRNWDAIKKDVVSAVKSFFETSIMPEGVNDTAIVLIPKVDQPMELKDFRPISLCNVIYKIVSKCLVNRLRPILDELVSQNQSAFVPGRMITDNALLAFECFHFIQRNKNANKAACAYKLDLSKAYDRVDWVFLEQTMCKLGFAPRWIKWIMTCLSSVRYSIKFNGTLLDTFAPSRGLRQGDPLSPFLFLFVADGFSRLMEERVAAGDITPVKICRGAPGISHLLFADDTLLFFKADCEQARLIKGVLNEYALGTGQLVNPNKCSILFDDTSPAETQDAIKNLL</sequence>
<organism evidence="3">
    <name type="scientific">Oryza sativa subsp. japonica</name>
    <name type="common">Rice</name>
    <dbReference type="NCBI Taxonomy" id="39947"/>
    <lineage>
        <taxon>Eukaryota</taxon>
        <taxon>Viridiplantae</taxon>
        <taxon>Streptophyta</taxon>
        <taxon>Embryophyta</taxon>
        <taxon>Tracheophyta</taxon>
        <taxon>Spermatophyta</taxon>
        <taxon>Magnoliopsida</taxon>
        <taxon>Liliopsida</taxon>
        <taxon>Poales</taxon>
        <taxon>Poaceae</taxon>
        <taxon>BOP clade</taxon>
        <taxon>Oryzoideae</taxon>
        <taxon>Oryzeae</taxon>
        <taxon>Oryzinae</taxon>
        <taxon>Oryza</taxon>
        <taxon>Oryza sativa</taxon>
    </lineage>
</organism>
<feature type="domain" description="Reverse transcriptase" evidence="2">
    <location>
        <begin position="547"/>
        <end position="813"/>
    </location>
</feature>
<dbReference type="InterPro" id="IPR000477">
    <property type="entry name" value="RT_dom"/>
</dbReference>
<dbReference type="CDD" id="cd01650">
    <property type="entry name" value="RT_nLTR_like"/>
    <property type="match status" value="1"/>
</dbReference>
<dbReference type="InterPro" id="IPR052343">
    <property type="entry name" value="Retrotransposon-Effector_Assoc"/>
</dbReference>
<dbReference type="AlphaFoldDB" id="B9FVL2"/>
<evidence type="ECO:0000259" key="2">
    <source>
        <dbReference type="PROSITE" id="PS50878"/>
    </source>
</evidence>
<feature type="compositionally biased region" description="Low complexity" evidence="1">
    <location>
        <begin position="233"/>
        <end position="242"/>
    </location>
</feature>
<gene>
    <name evidence="3" type="ORF">OsJ_23164</name>
</gene>
<dbReference type="PROSITE" id="PS50878">
    <property type="entry name" value="RT_POL"/>
    <property type="match status" value="1"/>
</dbReference>